<dbReference type="NCBIfam" id="NF047839">
    <property type="entry name" value="PspM_Rv2743c"/>
    <property type="match status" value="1"/>
</dbReference>
<dbReference type="EMBL" id="CP092362">
    <property type="protein sequence ID" value="ULN43762.1"/>
    <property type="molecule type" value="Genomic_DNA"/>
</dbReference>
<reference evidence="2" key="1">
    <citation type="submission" date="2022-08" db="EMBL/GenBank/DDBJ databases">
        <title>Whole genome sequencing of non-tuberculosis mycobacteria type-strains.</title>
        <authorList>
            <person name="Igarashi Y."/>
            <person name="Osugi A."/>
            <person name="Mitarai S."/>
        </authorList>
    </citation>
    <scope>NUCLEOTIDE SEQUENCE</scope>
    <source>
        <strain evidence="2">JCM 16369</strain>
    </source>
</reference>
<gene>
    <name evidence="2" type="ORF">MI149_12210</name>
</gene>
<proteinExistence type="predicted"/>
<accession>A0ABY3TQM7</accession>
<keyword evidence="3" id="KW-1185">Reference proteome</keyword>
<evidence type="ECO:0000313" key="2">
    <source>
        <dbReference type="EMBL" id="ULN43762.1"/>
    </source>
</evidence>
<feature type="transmembrane region" description="Helical" evidence="1">
    <location>
        <begin position="82"/>
        <end position="104"/>
    </location>
</feature>
<evidence type="ECO:0008006" key="4">
    <source>
        <dbReference type="Google" id="ProtNLM"/>
    </source>
</evidence>
<protein>
    <recommendedName>
        <fullName evidence="4">Membrane alanine rich protein</fullName>
    </recommendedName>
</protein>
<keyword evidence="1" id="KW-0472">Membrane</keyword>
<dbReference type="Pfam" id="PF25587">
    <property type="entry name" value="Rv2743c"/>
    <property type="match status" value="1"/>
</dbReference>
<keyword evidence="1" id="KW-0812">Transmembrane</keyword>
<dbReference type="InterPro" id="IPR057952">
    <property type="entry name" value="Rv2743c-like"/>
</dbReference>
<evidence type="ECO:0000313" key="3">
    <source>
        <dbReference type="Proteomes" id="UP001055337"/>
    </source>
</evidence>
<keyword evidence="1" id="KW-1133">Transmembrane helix</keyword>
<dbReference type="RefSeq" id="WP_240179925.1">
    <property type="nucleotide sequence ID" value="NZ_CP092362.2"/>
</dbReference>
<evidence type="ECO:0000256" key="1">
    <source>
        <dbReference type="SAM" id="Phobius"/>
    </source>
</evidence>
<feature type="transmembrane region" description="Helical" evidence="1">
    <location>
        <begin position="53"/>
        <end position="76"/>
    </location>
</feature>
<sequence>MAVTPDKPGFVSRQWRSAMQRGIDTISEYADVAAQKLSAVSDPRARLLRKRRWALRLGAFFSFATVFWVAVTGLLATWSVPVWGLIITGVIAAGAAVPATLFLLRYRWLRGEPLPPQRQVSGRRLPPHGSVARPSMSALGASERGFHSLLGVMQRGNMLPPEEIRELVAAADRTAATMAATADEVVSMERAAIETPHSQSYLAPTINAFTAQLNTGVQQYNEMVTAAAQLVSAANAGGMSSSPMSQQRYRNELSNATDRLMGWAQAFDELGQLRRA</sequence>
<dbReference type="Proteomes" id="UP001055337">
    <property type="component" value="Chromosome"/>
</dbReference>
<organism evidence="2 3">
    <name type="scientific">Mycolicibacterium crocinum</name>
    <dbReference type="NCBI Taxonomy" id="388459"/>
    <lineage>
        <taxon>Bacteria</taxon>
        <taxon>Bacillati</taxon>
        <taxon>Actinomycetota</taxon>
        <taxon>Actinomycetes</taxon>
        <taxon>Mycobacteriales</taxon>
        <taxon>Mycobacteriaceae</taxon>
        <taxon>Mycolicibacterium</taxon>
    </lineage>
</organism>
<name>A0ABY3TQM7_9MYCO</name>